<dbReference type="SUPFAM" id="SSF52540">
    <property type="entry name" value="P-loop containing nucleoside triphosphate hydrolases"/>
    <property type="match status" value="1"/>
</dbReference>
<dbReference type="GO" id="GO:0004798">
    <property type="term" value="F:dTMP kinase activity"/>
    <property type="evidence" value="ECO:0007669"/>
    <property type="project" value="UniProtKB-EC"/>
</dbReference>
<feature type="transmembrane region" description="Helical" evidence="7">
    <location>
        <begin position="65"/>
        <end position="89"/>
    </location>
</feature>
<evidence type="ECO:0000256" key="1">
    <source>
        <dbReference type="ARBA" id="ARBA00004651"/>
    </source>
</evidence>
<keyword evidence="2" id="KW-0813">Transport</keyword>
<dbReference type="EC" id="2.7.4.9" evidence="8"/>
<reference evidence="8 9" key="1">
    <citation type="submission" date="2021-03" db="EMBL/GenBank/DDBJ databases">
        <title>Sequencing the genomes of 1000 actinobacteria strains.</title>
        <authorList>
            <person name="Klenk H.-P."/>
        </authorList>
    </citation>
    <scope>NUCLEOTIDE SEQUENCE [LARGE SCALE GENOMIC DNA]</scope>
    <source>
        <strain evidence="8 9">DSM 44580</strain>
    </source>
</reference>
<feature type="transmembrane region" description="Helical" evidence="7">
    <location>
        <begin position="159"/>
        <end position="183"/>
    </location>
</feature>
<sequence length="651" mass="68343">MSRIRPEAGESTASTVHRIRSVLAIGPFRRLWAVNASASVGDWLALLATTALATNLTTGYQAQSFAFGGVVATKLLPALLLAPVAGALADKFDRRKLMVVCDVLRCLVLLSIPLAGSLWWLFVATFLLEMCTLFWAPAKDAAIPNLLRRPDQVETANQLSMVMMYGVSVVTASGLFTALTVVGPTLSLPLTPTQVLYAALVLNALIYLCTALTVATRIPEVSGRTGQTTRGEGLFALIKDGLRFVGTTPLVRGLVIGNIGAFAAGGAVIACAKLYAVSLRGGDATYGLLFVSIFLGLAGGMVLAPKLSQRVPHHRLFGAAIVGAGLSLLLVALAPHLWVALVTVVAVGACAGVAFLTGMTIIGARVEDGVRGRVVSFMQALVRLVLMGSMALVPVLVGLLPPRSWDVLGLHVVVDGTRPILFGAGLIAGVLGVLAHRQMAERREPMLTNLMTALRKPRRSTGLLIAVEGDTVADTTAQACRLADWLRAEGHPVVLAGEPAEPGVPELTSPRAKALLAAAVRAELVEEHIRPALAQGSVVVLERPLALLSVAEGLTAEEVEGLAELATGHLPADVTVLLDKDATSSGNLAEHSWRLHGLLTEMASVAPDRYVVVEADGDTEEVAERVRDAVRPVLAARQVRPERGMSAAEAG</sequence>
<comment type="caution">
    <text evidence="8">The sequence shown here is derived from an EMBL/GenBank/DDBJ whole genome shotgun (WGS) entry which is preliminary data.</text>
</comment>
<evidence type="ECO:0000256" key="6">
    <source>
        <dbReference type="ARBA" id="ARBA00023136"/>
    </source>
</evidence>
<proteinExistence type="predicted"/>
<feature type="transmembrane region" description="Helical" evidence="7">
    <location>
        <begin position="118"/>
        <end position="138"/>
    </location>
</feature>
<dbReference type="Pfam" id="PF05977">
    <property type="entry name" value="MFS_3"/>
    <property type="match status" value="1"/>
</dbReference>
<comment type="subcellular location">
    <subcellularLocation>
        <location evidence="1">Cell membrane</location>
        <topology evidence="1">Multi-pass membrane protein</topology>
    </subcellularLocation>
</comment>
<evidence type="ECO:0000256" key="5">
    <source>
        <dbReference type="ARBA" id="ARBA00022989"/>
    </source>
</evidence>
<keyword evidence="3" id="KW-1003">Cell membrane</keyword>
<dbReference type="CDD" id="cd01672">
    <property type="entry name" value="TMPK"/>
    <property type="match status" value="1"/>
</dbReference>
<dbReference type="EMBL" id="JAGIOO010000001">
    <property type="protein sequence ID" value="MBP2475242.1"/>
    <property type="molecule type" value="Genomic_DNA"/>
</dbReference>
<dbReference type="Gene3D" id="1.20.1250.20">
    <property type="entry name" value="MFS general substrate transporter like domains"/>
    <property type="match status" value="1"/>
</dbReference>
<evidence type="ECO:0000313" key="9">
    <source>
        <dbReference type="Proteomes" id="UP001519363"/>
    </source>
</evidence>
<evidence type="ECO:0000256" key="3">
    <source>
        <dbReference type="ARBA" id="ARBA00022475"/>
    </source>
</evidence>
<name>A0ABS5AFX2_9PSEU</name>
<dbReference type="PANTHER" id="PTHR23513:SF6">
    <property type="entry name" value="MAJOR FACILITATOR SUPERFAMILY ASSOCIATED DOMAIN-CONTAINING PROTEIN"/>
    <property type="match status" value="1"/>
</dbReference>
<evidence type="ECO:0000256" key="2">
    <source>
        <dbReference type="ARBA" id="ARBA00022448"/>
    </source>
</evidence>
<protein>
    <submittedName>
        <fullName evidence="8">dTMP kinase</fullName>
        <ecNumber evidence="8">2.7.4.9</ecNumber>
    </submittedName>
</protein>
<dbReference type="SUPFAM" id="SSF103473">
    <property type="entry name" value="MFS general substrate transporter"/>
    <property type="match status" value="1"/>
</dbReference>
<accession>A0ABS5AFX2</accession>
<evidence type="ECO:0000256" key="4">
    <source>
        <dbReference type="ARBA" id="ARBA00022692"/>
    </source>
</evidence>
<keyword evidence="9" id="KW-1185">Reference proteome</keyword>
<feature type="transmembrane region" description="Helical" evidence="7">
    <location>
        <begin position="284"/>
        <end position="304"/>
    </location>
</feature>
<evidence type="ECO:0000313" key="8">
    <source>
        <dbReference type="EMBL" id="MBP2475242.1"/>
    </source>
</evidence>
<keyword evidence="4 7" id="KW-0812">Transmembrane</keyword>
<dbReference type="InterPro" id="IPR010290">
    <property type="entry name" value="TM_effector"/>
</dbReference>
<dbReference type="RefSeq" id="WP_249044419.1">
    <property type="nucleotide sequence ID" value="NZ_JAGIOO010000001.1"/>
</dbReference>
<dbReference type="InterPro" id="IPR027417">
    <property type="entry name" value="P-loop_NTPase"/>
</dbReference>
<feature type="transmembrane region" description="Helical" evidence="7">
    <location>
        <begin position="374"/>
        <end position="400"/>
    </location>
</feature>
<keyword evidence="5 7" id="KW-1133">Transmembrane helix</keyword>
<organism evidence="8 9">
    <name type="scientific">Crossiella equi</name>
    <dbReference type="NCBI Taxonomy" id="130796"/>
    <lineage>
        <taxon>Bacteria</taxon>
        <taxon>Bacillati</taxon>
        <taxon>Actinomycetota</taxon>
        <taxon>Actinomycetes</taxon>
        <taxon>Pseudonocardiales</taxon>
        <taxon>Pseudonocardiaceae</taxon>
        <taxon>Crossiella</taxon>
    </lineage>
</organism>
<feature type="transmembrane region" description="Helical" evidence="7">
    <location>
        <begin position="253"/>
        <end position="278"/>
    </location>
</feature>
<dbReference type="Gene3D" id="3.40.50.300">
    <property type="entry name" value="P-loop containing nucleotide triphosphate hydrolases"/>
    <property type="match status" value="1"/>
</dbReference>
<gene>
    <name evidence="8" type="ORF">JOF53_004114</name>
</gene>
<dbReference type="CDD" id="cd06173">
    <property type="entry name" value="MFS_MefA_like"/>
    <property type="match status" value="1"/>
</dbReference>
<feature type="transmembrane region" description="Helical" evidence="7">
    <location>
        <begin position="340"/>
        <end position="362"/>
    </location>
</feature>
<evidence type="ECO:0000256" key="7">
    <source>
        <dbReference type="SAM" id="Phobius"/>
    </source>
</evidence>
<keyword evidence="8" id="KW-0808">Transferase</keyword>
<dbReference type="Proteomes" id="UP001519363">
    <property type="component" value="Unassembled WGS sequence"/>
</dbReference>
<keyword evidence="6 7" id="KW-0472">Membrane</keyword>
<dbReference type="PANTHER" id="PTHR23513">
    <property type="entry name" value="INTEGRAL MEMBRANE EFFLUX PROTEIN-RELATED"/>
    <property type="match status" value="1"/>
</dbReference>
<keyword evidence="8" id="KW-0418">Kinase</keyword>
<feature type="transmembrane region" description="Helical" evidence="7">
    <location>
        <begin position="420"/>
        <end position="436"/>
    </location>
</feature>
<feature type="transmembrane region" description="Helical" evidence="7">
    <location>
        <begin position="316"/>
        <end position="334"/>
    </location>
</feature>
<dbReference type="InterPro" id="IPR036259">
    <property type="entry name" value="MFS_trans_sf"/>
</dbReference>
<feature type="transmembrane region" description="Helical" evidence="7">
    <location>
        <begin position="195"/>
        <end position="215"/>
    </location>
</feature>